<evidence type="ECO:0000313" key="3">
    <source>
        <dbReference type="Proteomes" id="UP001470230"/>
    </source>
</evidence>
<dbReference type="EMBL" id="JAPFFF010000006">
    <property type="protein sequence ID" value="KAK8887696.1"/>
    <property type="molecule type" value="Genomic_DNA"/>
</dbReference>
<dbReference type="Pfam" id="PF01928">
    <property type="entry name" value="CYTH"/>
    <property type="match status" value="1"/>
</dbReference>
<dbReference type="Gene3D" id="2.40.320.10">
    <property type="entry name" value="Hypothetical Protein Pfu-838710-001"/>
    <property type="match status" value="1"/>
</dbReference>
<sequence length="209" mass="24488">MNSAHEKFIFDSSAFYTFIRHYKDQIRAQYEINYFYFDTKDMALIQNNQTARIRSISSADCKNFFEFKLNTDIIKTKNEDIITTISAFLKPSDIDTIIIDQAISLTHRVLPQSIIKKVSETTQEKSIDLVAIYKIMRKYLTLGEITIKADICTYENNNFYEISFDANNMEEAKEKMKDLFKSLNVSYSFSTLSKLSRIDVFMPYLNKLK</sequence>
<protein>
    <recommendedName>
        <fullName evidence="1">CYTH domain-containing protein</fullName>
    </recommendedName>
</protein>
<dbReference type="SUPFAM" id="SSF55154">
    <property type="entry name" value="CYTH-like phosphatases"/>
    <property type="match status" value="1"/>
</dbReference>
<feature type="domain" description="CYTH" evidence="1">
    <location>
        <begin position="35"/>
        <end position="184"/>
    </location>
</feature>
<proteinExistence type="predicted"/>
<keyword evidence="3" id="KW-1185">Reference proteome</keyword>
<dbReference type="Proteomes" id="UP001470230">
    <property type="component" value="Unassembled WGS sequence"/>
</dbReference>
<evidence type="ECO:0000259" key="1">
    <source>
        <dbReference type="Pfam" id="PF01928"/>
    </source>
</evidence>
<organism evidence="2 3">
    <name type="scientific">Tritrichomonas musculus</name>
    <dbReference type="NCBI Taxonomy" id="1915356"/>
    <lineage>
        <taxon>Eukaryota</taxon>
        <taxon>Metamonada</taxon>
        <taxon>Parabasalia</taxon>
        <taxon>Tritrichomonadida</taxon>
        <taxon>Tritrichomonadidae</taxon>
        <taxon>Tritrichomonas</taxon>
    </lineage>
</organism>
<comment type="caution">
    <text evidence="2">The sequence shown here is derived from an EMBL/GenBank/DDBJ whole genome shotgun (WGS) entry which is preliminary data.</text>
</comment>
<evidence type="ECO:0000313" key="2">
    <source>
        <dbReference type="EMBL" id="KAK8887696.1"/>
    </source>
</evidence>
<reference evidence="2 3" key="1">
    <citation type="submission" date="2024-04" db="EMBL/GenBank/DDBJ databases">
        <title>Tritrichomonas musculus Genome.</title>
        <authorList>
            <person name="Alves-Ferreira E."/>
            <person name="Grigg M."/>
            <person name="Lorenzi H."/>
            <person name="Galac M."/>
        </authorList>
    </citation>
    <scope>NUCLEOTIDE SEQUENCE [LARGE SCALE GENOMIC DNA]</scope>
    <source>
        <strain evidence="2 3">EAF2021</strain>
    </source>
</reference>
<accession>A0ABR2K9A5</accession>
<gene>
    <name evidence="2" type="ORF">M9Y10_038750</name>
</gene>
<dbReference type="InterPro" id="IPR033469">
    <property type="entry name" value="CYTH-like_dom_sf"/>
</dbReference>
<dbReference type="InterPro" id="IPR023577">
    <property type="entry name" value="CYTH_domain"/>
</dbReference>
<name>A0ABR2K9A5_9EUKA</name>